<comment type="caution">
    <text evidence="2">The sequence shown here is derived from an EMBL/GenBank/DDBJ whole genome shotgun (WGS) entry which is preliminary data.</text>
</comment>
<evidence type="ECO:0000313" key="2">
    <source>
        <dbReference type="EMBL" id="MBP2219077.1"/>
    </source>
</evidence>
<dbReference type="Proteomes" id="UP000722095">
    <property type="component" value="Unassembled WGS sequence"/>
</dbReference>
<reference evidence="2" key="2">
    <citation type="submission" date="2021-03" db="EMBL/GenBank/DDBJ databases">
        <title>Genomic Encyclopedia of Type Strains, Phase IV (KMG-IV): sequencing the most valuable type-strain genomes for metagenomic binning, comparative biology and taxonomic classification.</title>
        <authorList>
            <person name="Goeker M."/>
        </authorList>
    </citation>
    <scope>NUCLEOTIDE SEQUENCE</scope>
    <source>
        <strain evidence="2">DSM 2771</strain>
    </source>
</reference>
<sequence length="43" mass="5139">MKNQSYRENVEQIFQSIISGRNSTKNEETLFKIVNFDNDHYTV</sequence>
<dbReference type="AlphaFoldDB" id="A0A8T4H0U7"/>
<dbReference type="RefSeq" id="WP_275580207.1">
    <property type="nucleotide sequence ID" value="NZ_JAFBBC010000001.1"/>
</dbReference>
<organism evidence="2 3">
    <name type="scientific">Methanococcus maripaludis</name>
    <name type="common">Methanococcus deltae</name>
    <dbReference type="NCBI Taxonomy" id="39152"/>
    <lineage>
        <taxon>Archaea</taxon>
        <taxon>Methanobacteriati</taxon>
        <taxon>Methanobacteriota</taxon>
        <taxon>Methanomada group</taxon>
        <taxon>Methanococci</taxon>
        <taxon>Methanococcales</taxon>
        <taxon>Methanococcaceae</taxon>
        <taxon>Methanococcus</taxon>
    </lineage>
</organism>
<accession>A0A8T4H0U7</accession>
<evidence type="ECO:0000313" key="3">
    <source>
        <dbReference type="Proteomes" id="UP000742560"/>
    </source>
</evidence>
<dbReference type="Proteomes" id="UP000742560">
    <property type="component" value="Unassembled WGS sequence"/>
</dbReference>
<name>A0A8T4H0U7_METMI</name>
<dbReference type="EMBL" id="JAFBBC010000001">
    <property type="protein sequence ID" value="MBM7408754.1"/>
    <property type="molecule type" value="Genomic_DNA"/>
</dbReference>
<reference evidence="1" key="1">
    <citation type="submission" date="2021-01" db="EMBL/GenBank/DDBJ databases">
        <title>Genomic Encyclopedia of Type Strains, Phase IV (KMG-V): Genome sequencing to study the core and pangenomes of soil and plant-associated prokaryotes.</title>
        <authorList>
            <person name="Whitman W."/>
        </authorList>
    </citation>
    <scope>NUCLEOTIDE SEQUENCE</scope>
    <source>
        <strain evidence="1">RC</strain>
    </source>
</reference>
<proteinExistence type="predicted"/>
<dbReference type="EMBL" id="JAGINF010000001">
    <property type="protein sequence ID" value="MBP2219077.1"/>
    <property type="molecule type" value="Genomic_DNA"/>
</dbReference>
<evidence type="ECO:0000313" key="1">
    <source>
        <dbReference type="EMBL" id="MBM7408754.1"/>
    </source>
</evidence>
<protein>
    <submittedName>
        <fullName evidence="2">Uncharacterized protein</fullName>
    </submittedName>
</protein>
<gene>
    <name evidence="1" type="ORF">HNP85_000426</name>
    <name evidence="2" type="ORF">J2745_000552</name>
</gene>